<gene>
    <name evidence="1" type="ORF">MGWOODY_Clf305</name>
</gene>
<reference evidence="1" key="1">
    <citation type="submission" date="2015-10" db="EMBL/GenBank/DDBJ databases">
        <authorList>
            <person name="Gilbert D.G."/>
        </authorList>
    </citation>
    <scope>NUCLEOTIDE SEQUENCE</scope>
</reference>
<dbReference type="EMBL" id="FAXA01000043">
    <property type="protein sequence ID" value="CUV01314.1"/>
    <property type="molecule type" value="Genomic_DNA"/>
</dbReference>
<protein>
    <submittedName>
        <fullName evidence="1">Uncharacterized protein</fullName>
    </submittedName>
</protein>
<sequence length="49" mass="5430">MEFIESPELLHQHPLVPGSTGSSGVSVLPWKLRRIGPGKDWSSMYSTAY</sequence>
<accession>A0A160V6D8</accession>
<name>A0A160V6D8_9ZZZZ</name>
<proteinExistence type="predicted"/>
<dbReference type="AlphaFoldDB" id="A0A160V6D8"/>
<organism evidence="1">
    <name type="scientific">hydrothermal vent metagenome</name>
    <dbReference type="NCBI Taxonomy" id="652676"/>
    <lineage>
        <taxon>unclassified sequences</taxon>
        <taxon>metagenomes</taxon>
        <taxon>ecological metagenomes</taxon>
    </lineage>
</organism>
<evidence type="ECO:0000313" key="1">
    <source>
        <dbReference type="EMBL" id="CUV01314.1"/>
    </source>
</evidence>